<organism evidence="2 3">
    <name type="scientific">Arachis hypogaea</name>
    <name type="common">Peanut</name>
    <dbReference type="NCBI Taxonomy" id="3818"/>
    <lineage>
        <taxon>Eukaryota</taxon>
        <taxon>Viridiplantae</taxon>
        <taxon>Streptophyta</taxon>
        <taxon>Embryophyta</taxon>
        <taxon>Tracheophyta</taxon>
        <taxon>Spermatophyta</taxon>
        <taxon>Magnoliopsida</taxon>
        <taxon>eudicotyledons</taxon>
        <taxon>Gunneridae</taxon>
        <taxon>Pentapetalae</taxon>
        <taxon>rosids</taxon>
        <taxon>fabids</taxon>
        <taxon>Fabales</taxon>
        <taxon>Fabaceae</taxon>
        <taxon>Papilionoideae</taxon>
        <taxon>50 kb inversion clade</taxon>
        <taxon>dalbergioids sensu lato</taxon>
        <taxon>Dalbergieae</taxon>
        <taxon>Pterocarpus clade</taxon>
        <taxon>Arachis</taxon>
    </lineage>
</organism>
<dbReference type="Pfam" id="PF03766">
    <property type="entry name" value="Remorin_N"/>
    <property type="match status" value="1"/>
</dbReference>
<dbReference type="EMBL" id="SDMP01000016">
    <property type="protein sequence ID" value="RYR03759.1"/>
    <property type="molecule type" value="Genomic_DNA"/>
</dbReference>
<accession>A0A444YPG6</accession>
<evidence type="ECO:0000313" key="3">
    <source>
        <dbReference type="Proteomes" id="UP000289738"/>
    </source>
</evidence>
<reference evidence="2 3" key="1">
    <citation type="submission" date="2019-01" db="EMBL/GenBank/DDBJ databases">
        <title>Sequencing of cultivated peanut Arachis hypogaea provides insights into genome evolution and oil improvement.</title>
        <authorList>
            <person name="Chen X."/>
        </authorList>
    </citation>
    <scope>NUCLEOTIDE SEQUENCE [LARGE SCALE GENOMIC DNA]</scope>
    <source>
        <strain evidence="3">cv. Fuhuasheng</strain>
        <tissue evidence="2">Leaves</tissue>
    </source>
</reference>
<dbReference type="AlphaFoldDB" id="A0A444YPG6"/>
<dbReference type="PANTHER" id="PTHR31775">
    <property type="entry name" value="OS02G0117200 PROTEIN"/>
    <property type="match status" value="1"/>
</dbReference>
<name>A0A444YPG6_ARAHY</name>
<dbReference type="InterPro" id="IPR005518">
    <property type="entry name" value="Remorin_N"/>
</dbReference>
<protein>
    <recommendedName>
        <fullName evidence="1">Remorin N-terminal domain-containing protein</fullName>
    </recommendedName>
</protein>
<gene>
    <name evidence="2" type="ORF">Ahy_B06g083029</name>
</gene>
<proteinExistence type="predicted"/>
<evidence type="ECO:0000313" key="2">
    <source>
        <dbReference type="EMBL" id="RYR03759.1"/>
    </source>
</evidence>
<keyword evidence="3" id="KW-1185">Reference proteome</keyword>
<dbReference type="Proteomes" id="UP000289738">
    <property type="component" value="Chromosome B06"/>
</dbReference>
<dbReference type="PANTHER" id="PTHR31775:SF5">
    <property type="entry name" value="REMORIN 1.4"/>
    <property type="match status" value="1"/>
</dbReference>
<evidence type="ECO:0000259" key="1">
    <source>
        <dbReference type="Pfam" id="PF03766"/>
    </source>
</evidence>
<sequence>MRGTKQSIRDRIGNNVDVYGYGNKRCVCCFFPAVHPAPVQPPPDLLSLDDPVPAAAELEVKNALPLAIVPVEPHVEEKPSEKPSEGSINRAMLIFINAVLARVATEKRVSLVKAWEESERSKAENKICGKEEKTVDMQYYSVYEQEQCGSRHTYNTCLQPAQ</sequence>
<feature type="domain" description="Remorin N-terminal" evidence="1">
    <location>
        <begin position="67"/>
        <end position="103"/>
    </location>
</feature>
<comment type="caution">
    <text evidence="2">The sequence shown here is derived from an EMBL/GenBank/DDBJ whole genome shotgun (WGS) entry which is preliminary data.</text>
</comment>